<reference evidence="3 4" key="1">
    <citation type="submission" date="2023-01" db="EMBL/GenBank/DDBJ databases">
        <title>Analysis of 21 Apiospora genomes using comparative genomics revels a genus with tremendous synthesis potential of carbohydrate active enzymes and secondary metabolites.</title>
        <authorList>
            <person name="Sorensen T."/>
        </authorList>
    </citation>
    <scope>NUCLEOTIDE SEQUENCE [LARGE SCALE GENOMIC DNA]</scope>
    <source>
        <strain evidence="3 4">CBS 135458</strain>
    </source>
</reference>
<keyword evidence="2" id="KW-0732">Signal</keyword>
<feature type="region of interest" description="Disordered" evidence="1">
    <location>
        <begin position="143"/>
        <end position="195"/>
    </location>
</feature>
<evidence type="ECO:0000313" key="4">
    <source>
        <dbReference type="Proteomes" id="UP001480595"/>
    </source>
</evidence>
<accession>A0ABR1X5T9</accession>
<feature type="compositionally biased region" description="Low complexity" evidence="1">
    <location>
        <begin position="253"/>
        <end position="263"/>
    </location>
</feature>
<organism evidence="3 4">
    <name type="scientific">Apiospora phragmitis</name>
    <dbReference type="NCBI Taxonomy" id="2905665"/>
    <lineage>
        <taxon>Eukaryota</taxon>
        <taxon>Fungi</taxon>
        <taxon>Dikarya</taxon>
        <taxon>Ascomycota</taxon>
        <taxon>Pezizomycotina</taxon>
        <taxon>Sordariomycetes</taxon>
        <taxon>Xylariomycetidae</taxon>
        <taxon>Amphisphaeriales</taxon>
        <taxon>Apiosporaceae</taxon>
        <taxon>Apiospora</taxon>
    </lineage>
</organism>
<feature type="chain" id="PRO_5046971534" evidence="2">
    <location>
        <begin position="21"/>
        <end position="293"/>
    </location>
</feature>
<dbReference type="RefSeq" id="XP_066722253.1">
    <property type="nucleotide sequence ID" value="XM_066851621.1"/>
</dbReference>
<dbReference type="GeneID" id="92084684"/>
<feature type="region of interest" description="Disordered" evidence="1">
    <location>
        <begin position="253"/>
        <end position="273"/>
    </location>
</feature>
<evidence type="ECO:0000256" key="2">
    <source>
        <dbReference type="SAM" id="SignalP"/>
    </source>
</evidence>
<dbReference type="Proteomes" id="UP001480595">
    <property type="component" value="Unassembled WGS sequence"/>
</dbReference>
<dbReference type="EMBL" id="JAQQWL010000001">
    <property type="protein sequence ID" value="KAK8090707.1"/>
    <property type="molecule type" value="Genomic_DNA"/>
</dbReference>
<feature type="signal peptide" evidence="2">
    <location>
        <begin position="1"/>
        <end position="20"/>
    </location>
</feature>
<evidence type="ECO:0000256" key="1">
    <source>
        <dbReference type="SAM" id="MobiDB-lite"/>
    </source>
</evidence>
<protein>
    <submittedName>
        <fullName evidence="3">Uncharacterized protein</fullName>
    </submittedName>
</protein>
<sequence>MLLNALSPLAFLALAGHAIAEPAPQPYQMNVGKMSVKDIFGLQRRDDGEYQPTETLCGSGTTCAEACGQGFEQCGSQDDQVHCFNPTVGQKCCQGGTNGNACDDGYYCANDGKGATWCCKDGDEACGGKIPASLISSTSVATATTSSPSASPTTSSPSASPTTSSVNPAAVTSSSSSYSSTSSSSSSTVSSTSPSSNLVVAETTTSFAAAITSQPVAANCTTYTTEFVVPISAHSTHDTNSVTSASKSYVSPTLSSASSNATNSPPPVTASSNDQRPVIAFVLGAAALVALAL</sequence>
<evidence type="ECO:0000313" key="3">
    <source>
        <dbReference type="EMBL" id="KAK8090707.1"/>
    </source>
</evidence>
<name>A0ABR1X5T9_9PEZI</name>
<keyword evidence="4" id="KW-1185">Reference proteome</keyword>
<proteinExistence type="predicted"/>
<comment type="caution">
    <text evidence="3">The sequence shown here is derived from an EMBL/GenBank/DDBJ whole genome shotgun (WGS) entry which is preliminary data.</text>
</comment>
<gene>
    <name evidence="3" type="ORF">PG994_000212</name>
</gene>